<feature type="chain" id="PRO_5035930836" evidence="2">
    <location>
        <begin position="25"/>
        <end position="116"/>
    </location>
</feature>
<evidence type="ECO:0000256" key="2">
    <source>
        <dbReference type="SAM" id="SignalP"/>
    </source>
</evidence>
<evidence type="ECO:0000313" key="4">
    <source>
        <dbReference type="Proteomes" id="UP000676996"/>
    </source>
</evidence>
<feature type="region of interest" description="Disordered" evidence="1">
    <location>
        <begin position="97"/>
        <end position="116"/>
    </location>
</feature>
<dbReference type="AlphaFoldDB" id="A0A8T4ICQ4"/>
<gene>
    <name evidence="3" type="ORF">J7S20_07035</name>
</gene>
<dbReference type="Proteomes" id="UP000676996">
    <property type="component" value="Unassembled WGS sequence"/>
</dbReference>
<feature type="signal peptide" evidence="2">
    <location>
        <begin position="1"/>
        <end position="24"/>
    </location>
</feature>
<evidence type="ECO:0000313" key="3">
    <source>
        <dbReference type="EMBL" id="MBR0552253.1"/>
    </source>
</evidence>
<name>A0A8T4ICQ4_9SPHN</name>
<organism evidence="3 4">
    <name type="scientific">Stakelama marina</name>
    <dbReference type="NCBI Taxonomy" id="2826939"/>
    <lineage>
        <taxon>Bacteria</taxon>
        <taxon>Pseudomonadati</taxon>
        <taxon>Pseudomonadota</taxon>
        <taxon>Alphaproteobacteria</taxon>
        <taxon>Sphingomonadales</taxon>
        <taxon>Sphingomonadaceae</taxon>
        <taxon>Stakelama</taxon>
    </lineage>
</organism>
<dbReference type="RefSeq" id="WP_284053545.1">
    <property type="nucleotide sequence ID" value="NZ_JAGRQC010000002.1"/>
</dbReference>
<comment type="caution">
    <text evidence="3">The sequence shown here is derived from an EMBL/GenBank/DDBJ whole genome shotgun (WGS) entry which is preliminary data.</text>
</comment>
<keyword evidence="2" id="KW-0732">Signal</keyword>
<evidence type="ECO:0000256" key="1">
    <source>
        <dbReference type="SAM" id="MobiDB-lite"/>
    </source>
</evidence>
<protein>
    <submittedName>
        <fullName evidence="3">Uncharacterized protein</fullName>
    </submittedName>
</protein>
<proteinExistence type="predicted"/>
<reference evidence="3" key="1">
    <citation type="submission" date="2021-04" db="EMBL/GenBank/DDBJ databases">
        <title>Ouciella asimina sp. nov., isolated from the surface seawater in the hydrothermal field of Okinawa Trough.</title>
        <authorList>
            <person name="Shuang W."/>
        </authorList>
    </citation>
    <scope>NUCLEOTIDE SEQUENCE</scope>
    <source>
        <strain evidence="3">LXI357</strain>
    </source>
</reference>
<feature type="compositionally biased region" description="Basic residues" evidence="1">
    <location>
        <begin position="99"/>
        <end position="116"/>
    </location>
</feature>
<keyword evidence="4" id="KW-1185">Reference proteome</keyword>
<dbReference type="EMBL" id="JAGRQC010000002">
    <property type="protein sequence ID" value="MBR0552253.1"/>
    <property type="molecule type" value="Genomic_DNA"/>
</dbReference>
<accession>A0A8T4ICQ4</accession>
<sequence>MNKLTLMIAGLGIATAALPATASAAPWQSVNQRQANIERRIDVGVRSGSLDRREARSLRIQYRRLVRLEARYRSSGHRLTRGERRILERRYDALSRQVARQRHDRQHRRYASYRRR</sequence>